<dbReference type="Pfam" id="PF03008">
    <property type="entry name" value="DUF234"/>
    <property type="match status" value="1"/>
</dbReference>
<dbReference type="DNASU" id="1443161"/>
<dbReference type="InterPro" id="IPR036390">
    <property type="entry name" value="WH_DNA-bd_sf"/>
</dbReference>
<gene>
    <name evidence="2" type="ordered locus">PH0830</name>
</gene>
<dbReference type="EMBL" id="BA000001">
    <property type="protein sequence ID" value="BAA29924.1"/>
    <property type="molecule type" value="Genomic_DNA"/>
</dbReference>
<reference evidence="2 3" key="1">
    <citation type="journal article" date="1998" name="DNA Res.">
        <title>Complete sequence and gene organization of the genome of a hyper-thermophilic archaebacterium, Pyrococcus horikoshii OT3.</title>
        <authorList>
            <person name="Kawarabayasi Y."/>
            <person name="Sawada M."/>
            <person name="Horikawa H."/>
            <person name="Haikawa Y."/>
            <person name="Hino Y."/>
            <person name="Yamamoto S."/>
            <person name="Sekine M."/>
            <person name="Baba S."/>
            <person name="Kosugi H."/>
            <person name="Hosoyama A."/>
            <person name="Nagai Y."/>
            <person name="Sakai M."/>
            <person name="Ogura K."/>
            <person name="Otuka R."/>
            <person name="Nakazawa H."/>
            <person name="Takamiya M."/>
            <person name="Ohfuku Y."/>
            <person name="Funahashi T."/>
            <person name="Tanaka T."/>
            <person name="Kudoh Y."/>
            <person name="Yamazaki J."/>
            <person name="Kushida N."/>
            <person name="Oguchi A."/>
            <person name="Aoki K."/>
            <person name="Nakamura Y."/>
            <person name="Robb T.F."/>
            <person name="Horikoshi K."/>
            <person name="Masuchi Y."/>
            <person name="Shizuya H."/>
            <person name="Kikuchi H."/>
        </authorList>
    </citation>
    <scope>NUCLEOTIDE SEQUENCE [LARGE SCALE GENOMIC DNA]</scope>
    <source>
        <strain evidence="3">ATCC 700860 / DSM 12428 / JCM 9974 / NBRC 100139 / OT-3</strain>
    </source>
</reference>
<proteinExistence type="predicted"/>
<dbReference type="InterPro" id="IPR036388">
    <property type="entry name" value="WH-like_DNA-bd_sf"/>
</dbReference>
<evidence type="ECO:0000313" key="2">
    <source>
        <dbReference type="EMBL" id="BAA29924.1"/>
    </source>
</evidence>
<sequence length="319" mass="37906">MLILCGSLVSFMEGILSGKSPIYGRRTGTWKVEEMSFFDVLKFHPIDIETAIKIYGVFGGVPQYWVDYDPGKDFWENIKDLVLSKGAKYYDEPKYLLKEELRDVSRYFSILRAISLGYSRFGQIADAARIETKSLGKYLNVLEEMGYIREEKPIVGRGKTVYKINEHFFNFWFRFVFPRRSEIEMGFDVVEEIKKEFNNYLGPVFEEISRQFLIEMNKRKKLPFRFTKIGRWWYKGEEIDLVALNEDEKKALFIEVKWKNLERKEAYKILKDLKRKAELTGLHDWNKAYGIIAKSIMEKEELREEGFLAWDLRDFELIN</sequence>
<dbReference type="PANTHER" id="PTHR34704:SF1">
    <property type="entry name" value="ATPASE"/>
    <property type="match status" value="1"/>
</dbReference>
<evidence type="ECO:0000313" key="3">
    <source>
        <dbReference type="Proteomes" id="UP000000752"/>
    </source>
</evidence>
<dbReference type="SUPFAM" id="SSF46785">
    <property type="entry name" value="Winged helix' DNA-binding domain"/>
    <property type="match status" value="1"/>
</dbReference>
<dbReference type="EnsemblBacteria" id="BAA29924">
    <property type="protein sequence ID" value="BAA29924"/>
    <property type="gene ID" value="BAA29924"/>
</dbReference>
<organism evidence="2 3">
    <name type="scientific">Pyrococcus horikoshii (strain ATCC 700860 / DSM 12428 / JCM 9974 / NBRC 100139 / OT-3)</name>
    <dbReference type="NCBI Taxonomy" id="70601"/>
    <lineage>
        <taxon>Archaea</taxon>
        <taxon>Methanobacteriati</taxon>
        <taxon>Methanobacteriota</taxon>
        <taxon>Thermococci</taxon>
        <taxon>Thermococcales</taxon>
        <taxon>Thermococcaceae</taxon>
        <taxon>Pyrococcus</taxon>
    </lineage>
</organism>
<dbReference type="STRING" id="70601.gene:9377781"/>
<dbReference type="Gene3D" id="1.10.10.10">
    <property type="entry name" value="Winged helix-like DNA-binding domain superfamily/Winged helix DNA-binding domain"/>
    <property type="match status" value="1"/>
</dbReference>
<dbReference type="InterPro" id="IPR027417">
    <property type="entry name" value="P-loop_NTPase"/>
</dbReference>
<dbReference type="InterPro" id="IPR011335">
    <property type="entry name" value="Restrct_endonuc-II-like"/>
</dbReference>
<evidence type="ECO:0000259" key="1">
    <source>
        <dbReference type="Pfam" id="PF03008"/>
    </source>
</evidence>
<dbReference type="PIR" id="B71133">
    <property type="entry name" value="B71133"/>
</dbReference>
<dbReference type="KEGG" id="pho:PH0830"/>
<dbReference type="PANTHER" id="PTHR34704">
    <property type="entry name" value="ATPASE"/>
    <property type="match status" value="1"/>
</dbReference>
<dbReference type="SUPFAM" id="SSF52980">
    <property type="entry name" value="Restriction endonuclease-like"/>
    <property type="match status" value="1"/>
</dbReference>
<accession>O58560</accession>
<keyword evidence="3" id="KW-1185">Reference proteome</keyword>
<feature type="domain" description="DUF234" evidence="1">
    <location>
        <begin position="172"/>
        <end position="269"/>
    </location>
</feature>
<dbReference type="SUPFAM" id="SSF52540">
    <property type="entry name" value="P-loop containing nucleoside triphosphate hydrolases"/>
    <property type="match status" value="1"/>
</dbReference>
<dbReference type="Proteomes" id="UP000000752">
    <property type="component" value="Chromosome"/>
</dbReference>
<name>O58560_PYRHO</name>
<dbReference type="AlphaFoldDB" id="O58560"/>
<dbReference type="InterPro" id="IPR004256">
    <property type="entry name" value="DUF234"/>
</dbReference>
<dbReference type="eggNOG" id="arCOG03166">
    <property type="taxonomic scope" value="Archaea"/>
</dbReference>
<protein>
    <recommendedName>
        <fullName evidence="1">DUF234 domain-containing protein</fullName>
    </recommendedName>
</protein>